<dbReference type="InterPro" id="IPR003131">
    <property type="entry name" value="T1-type_BTB"/>
</dbReference>
<keyword evidence="11" id="KW-0407">Ion channel</keyword>
<keyword evidence="5" id="KW-0631">Potassium channel</keyword>
<feature type="transmembrane region" description="Helical" evidence="13">
    <location>
        <begin position="419"/>
        <end position="438"/>
    </location>
</feature>
<feature type="region of interest" description="Disordered" evidence="12">
    <location>
        <begin position="1"/>
        <end position="23"/>
    </location>
</feature>
<evidence type="ECO:0000256" key="6">
    <source>
        <dbReference type="ARBA" id="ARBA00022882"/>
    </source>
</evidence>
<dbReference type="PRINTS" id="PR00169">
    <property type="entry name" value="KCHANNEL"/>
</dbReference>
<accession>A0A814EXV3</accession>
<evidence type="ECO:0000256" key="12">
    <source>
        <dbReference type="SAM" id="MobiDB-lite"/>
    </source>
</evidence>
<evidence type="ECO:0000313" key="17">
    <source>
        <dbReference type="Proteomes" id="UP000663860"/>
    </source>
</evidence>
<feature type="compositionally biased region" description="Basic and acidic residues" evidence="12">
    <location>
        <begin position="498"/>
        <end position="528"/>
    </location>
</feature>
<proteinExistence type="predicted"/>
<gene>
    <name evidence="15" type="ORF">IZO911_LOCUS16429</name>
    <name evidence="16" type="ORF">KXQ929_LOCUS242</name>
</gene>
<dbReference type="Gene3D" id="3.30.710.10">
    <property type="entry name" value="Potassium Channel Kv1.1, Chain A"/>
    <property type="match status" value="1"/>
</dbReference>
<protein>
    <recommendedName>
        <fullName evidence="14">BTB domain-containing protein</fullName>
    </recommendedName>
</protein>
<evidence type="ECO:0000256" key="7">
    <source>
        <dbReference type="ARBA" id="ARBA00022958"/>
    </source>
</evidence>
<evidence type="ECO:0000313" key="16">
    <source>
        <dbReference type="EMBL" id="CAF3504315.1"/>
    </source>
</evidence>
<dbReference type="GO" id="GO:0051260">
    <property type="term" value="P:protein homooligomerization"/>
    <property type="evidence" value="ECO:0007669"/>
    <property type="project" value="InterPro"/>
</dbReference>
<keyword evidence="8 13" id="KW-1133">Transmembrane helix</keyword>
<evidence type="ECO:0000256" key="11">
    <source>
        <dbReference type="ARBA" id="ARBA00023303"/>
    </source>
</evidence>
<dbReference type="Pfam" id="PF00520">
    <property type="entry name" value="Ion_trans"/>
    <property type="match status" value="1"/>
</dbReference>
<dbReference type="FunFam" id="3.30.710.10:FF:000053">
    <property type="entry name" value="potassium voltage-gated channel subfamily A member 4"/>
    <property type="match status" value="1"/>
</dbReference>
<dbReference type="AlphaFoldDB" id="A0A814EXV3"/>
<dbReference type="EMBL" id="CAJOBB010000005">
    <property type="protein sequence ID" value="CAF3504315.1"/>
    <property type="molecule type" value="Genomic_DNA"/>
</dbReference>
<dbReference type="Proteomes" id="UP000663868">
    <property type="component" value="Unassembled WGS sequence"/>
</dbReference>
<dbReference type="Pfam" id="PF02214">
    <property type="entry name" value="BTB_2"/>
    <property type="match status" value="1"/>
</dbReference>
<evidence type="ECO:0000256" key="9">
    <source>
        <dbReference type="ARBA" id="ARBA00023065"/>
    </source>
</evidence>
<feature type="region of interest" description="Disordered" evidence="12">
    <location>
        <begin position="491"/>
        <end position="538"/>
    </location>
</feature>
<keyword evidence="4 13" id="KW-0812">Transmembrane</keyword>
<feature type="compositionally biased region" description="Basic residues" evidence="12">
    <location>
        <begin position="1"/>
        <end position="12"/>
    </location>
</feature>
<feature type="compositionally biased region" description="Polar residues" evidence="12">
    <location>
        <begin position="657"/>
        <end position="666"/>
    </location>
</feature>
<feature type="transmembrane region" description="Helical" evidence="13">
    <location>
        <begin position="281"/>
        <end position="301"/>
    </location>
</feature>
<dbReference type="Gene3D" id="1.20.120.350">
    <property type="entry name" value="Voltage-gated potassium channels. Chain C"/>
    <property type="match status" value="1"/>
</dbReference>
<dbReference type="InterPro" id="IPR003972">
    <property type="entry name" value="K_chnl_volt-dep_Kv1"/>
</dbReference>
<dbReference type="SUPFAM" id="SSF54695">
    <property type="entry name" value="POZ domain"/>
    <property type="match status" value="1"/>
</dbReference>
<keyword evidence="9" id="KW-0406">Ion transport</keyword>
<dbReference type="InterPro" id="IPR027359">
    <property type="entry name" value="Volt_channel_dom_sf"/>
</dbReference>
<keyword evidence="3" id="KW-0633">Potassium transport</keyword>
<feature type="transmembrane region" description="Helical" evidence="13">
    <location>
        <begin position="214"/>
        <end position="232"/>
    </location>
</feature>
<dbReference type="InterPro" id="IPR000210">
    <property type="entry name" value="BTB/POZ_dom"/>
</dbReference>
<evidence type="ECO:0000256" key="3">
    <source>
        <dbReference type="ARBA" id="ARBA00022538"/>
    </source>
</evidence>
<dbReference type="PRINTS" id="PR01496">
    <property type="entry name" value="SHAKERCHANEL"/>
</dbReference>
<feature type="domain" description="BTB" evidence="14">
    <location>
        <begin position="83"/>
        <end position="183"/>
    </location>
</feature>
<keyword evidence="6" id="KW-0851">Voltage-gated channel</keyword>
<dbReference type="InterPro" id="IPR011333">
    <property type="entry name" value="SKP1/BTB/POZ_sf"/>
</dbReference>
<evidence type="ECO:0000259" key="14">
    <source>
        <dbReference type="SMART" id="SM00225"/>
    </source>
</evidence>
<evidence type="ECO:0000256" key="13">
    <source>
        <dbReference type="SAM" id="Phobius"/>
    </source>
</evidence>
<dbReference type="Proteomes" id="UP000663860">
    <property type="component" value="Unassembled WGS sequence"/>
</dbReference>
<dbReference type="SUPFAM" id="SSF81324">
    <property type="entry name" value="Voltage-gated potassium channels"/>
    <property type="match status" value="1"/>
</dbReference>
<dbReference type="Gene3D" id="1.10.287.70">
    <property type="match status" value="1"/>
</dbReference>
<feature type="transmembrane region" description="Helical" evidence="13">
    <location>
        <begin position="386"/>
        <end position="407"/>
    </location>
</feature>
<feature type="transmembrane region" description="Helical" evidence="13">
    <location>
        <begin position="313"/>
        <end position="334"/>
    </location>
</feature>
<evidence type="ECO:0000256" key="8">
    <source>
        <dbReference type="ARBA" id="ARBA00022989"/>
    </source>
</evidence>
<evidence type="ECO:0000256" key="1">
    <source>
        <dbReference type="ARBA" id="ARBA00004141"/>
    </source>
</evidence>
<name>A0A814EXV3_9BILA</name>
<feature type="transmembrane region" description="Helical" evidence="13">
    <location>
        <begin position="444"/>
        <end position="468"/>
    </location>
</feature>
<dbReference type="GO" id="GO:0001508">
    <property type="term" value="P:action potential"/>
    <property type="evidence" value="ECO:0007669"/>
    <property type="project" value="TreeGrafter"/>
</dbReference>
<organism evidence="15 17">
    <name type="scientific">Adineta steineri</name>
    <dbReference type="NCBI Taxonomy" id="433720"/>
    <lineage>
        <taxon>Eukaryota</taxon>
        <taxon>Metazoa</taxon>
        <taxon>Spiralia</taxon>
        <taxon>Gnathifera</taxon>
        <taxon>Rotifera</taxon>
        <taxon>Eurotatoria</taxon>
        <taxon>Bdelloidea</taxon>
        <taxon>Adinetida</taxon>
        <taxon>Adinetidae</taxon>
        <taxon>Adineta</taxon>
    </lineage>
</organism>
<feature type="region of interest" description="Disordered" evidence="12">
    <location>
        <begin position="626"/>
        <end position="672"/>
    </location>
</feature>
<keyword evidence="2" id="KW-0813">Transport</keyword>
<feature type="compositionally biased region" description="Acidic residues" evidence="12">
    <location>
        <begin position="628"/>
        <end position="637"/>
    </location>
</feature>
<evidence type="ECO:0000256" key="2">
    <source>
        <dbReference type="ARBA" id="ARBA00022448"/>
    </source>
</evidence>
<comment type="caution">
    <text evidence="15">The sequence shown here is derived from an EMBL/GenBank/DDBJ whole genome shotgun (WGS) entry which is preliminary data.</text>
</comment>
<dbReference type="InterPro" id="IPR028325">
    <property type="entry name" value="VG_K_chnl"/>
</dbReference>
<dbReference type="PANTHER" id="PTHR11537:SF113">
    <property type="entry name" value="POTASSIUM VOLTAGE-GATED CHANNEL PROTEIN SHAKER"/>
    <property type="match status" value="1"/>
</dbReference>
<reference evidence="15" key="1">
    <citation type="submission" date="2021-02" db="EMBL/GenBank/DDBJ databases">
        <authorList>
            <person name="Nowell W R."/>
        </authorList>
    </citation>
    <scope>NUCLEOTIDE SEQUENCE</scope>
</reference>
<evidence type="ECO:0000256" key="4">
    <source>
        <dbReference type="ARBA" id="ARBA00022692"/>
    </source>
</evidence>
<dbReference type="GO" id="GO:0008076">
    <property type="term" value="C:voltage-gated potassium channel complex"/>
    <property type="evidence" value="ECO:0007669"/>
    <property type="project" value="InterPro"/>
</dbReference>
<dbReference type="InterPro" id="IPR005821">
    <property type="entry name" value="Ion_trans_dom"/>
</dbReference>
<dbReference type="PANTHER" id="PTHR11537">
    <property type="entry name" value="VOLTAGE-GATED POTASSIUM CHANNEL"/>
    <property type="match status" value="1"/>
</dbReference>
<sequence>MLKNSKPTRRTSRSQPITKPLPKTEARRLEHIYEASPSKKTVEWNPNRNDTYVSDVINVKSLLNIHSLHSERRQQNDRILENDRITINVCGDRYETHRTTLELFPDTLLGNHKRRKYYYDNLHQEYFFDRHRACFEAILYYYQSNGRLRRPDYVPLDIFLEEVTFFQLGEEALNQIRKDENIKEVKRIRLPKNHIKRFIWATMEYPDYSAMARIVNIISLLMVLVSILTLALESLPQYANLDNLFCQYNTTTNITNLDNTTTSNSSGGAFYDCAGYFTTPFFLIQAICVGFFTFEFLIRLFTTPSFLDFIKNVMNWIDILAIIPFFITLGVRLISAPSGGSSDTYVGLRLLRILRLARAFKFIRVFKSVKSLRVLATTVRQSLVDFLIMIIILTLLGFLFGAATYYAENSANGEAFDSILKATYWGIITITSVGYGDIAPITPIGRILACFCALFGAATIGMLVSVLVDRYQRVYVRKLYYQEEAIDFSDYSDDENNDTEREPSTHSEHHSHPRIEDPDARAKEHTRNESVSSDGSPALFHTVLKEEQEEDNHDDHVENNSLGRNNNRVHFIVGYVDDNKNKSSRDLVEKINSVVTNQQAAGDNVSMSVLSDDTIQEARPFDVHFDLDSSDDNDDDLKEIKNDRQSKGNLFKKFGRSFSQSDGQLNKSEKKA</sequence>
<keyword evidence="7" id="KW-0630">Potassium</keyword>
<keyword evidence="10 13" id="KW-0472">Membrane</keyword>
<dbReference type="SMART" id="SM00225">
    <property type="entry name" value="BTB"/>
    <property type="match status" value="1"/>
</dbReference>
<dbReference type="EMBL" id="CAJNOE010000147">
    <property type="protein sequence ID" value="CAF0978318.1"/>
    <property type="molecule type" value="Genomic_DNA"/>
</dbReference>
<evidence type="ECO:0000256" key="10">
    <source>
        <dbReference type="ARBA" id="ARBA00023136"/>
    </source>
</evidence>
<evidence type="ECO:0000313" key="15">
    <source>
        <dbReference type="EMBL" id="CAF0978318.1"/>
    </source>
</evidence>
<evidence type="ECO:0000256" key="5">
    <source>
        <dbReference type="ARBA" id="ARBA00022826"/>
    </source>
</evidence>
<dbReference type="GO" id="GO:0005251">
    <property type="term" value="F:delayed rectifier potassium channel activity"/>
    <property type="evidence" value="ECO:0007669"/>
    <property type="project" value="TreeGrafter"/>
</dbReference>
<comment type="subcellular location">
    <subcellularLocation>
        <location evidence="1">Membrane</location>
        <topology evidence="1">Multi-pass membrane protein</topology>
    </subcellularLocation>
</comment>